<dbReference type="InterPro" id="IPR026881">
    <property type="entry name" value="WYL_dom"/>
</dbReference>
<name>A0A1I0WJI9_9RHOB</name>
<feature type="domain" description="WYL" evidence="1">
    <location>
        <begin position="139"/>
        <end position="206"/>
    </location>
</feature>
<dbReference type="PANTHER" id="PTHR34580:SF3">
    <property type="entry name" value="PROTEIN PAFB"/>
    <property type="match status" value="1"/>
</dbReference>
<dbReference type="PROSITE" id="PS52050">
    <property type="entry name" value="WYL"/>
    <property type="match status" value="1"/>
</dbReference>
<dbReference type="STRING" id="871651.SAMN05421688_1504"/>
<dbReference type="InterPro" id="IPR059020">
    <property type="entry name" value="CapW_CTD"/>
</dbReference>
<dbReference type="InterPro" id="IPR016634">
    <property type="entry name" value="CapW-like"/>
</dbReference>
<evidence type="ECO:0000259" key="3">
    <source>
        <dbReference type="Pfam" id="PF26109"/>
    </source>
</evidence>
<gene>
    <name evidence="4" type="ORF">SAMN05421688_1504</name>
</gene>
<dbReference type="Pfam" id="PF13280">
    <property type="entry name" value="WYL"/>
    <property type="match status" value="1"/>
</dbReference>
<evidence type="ECO:0000259" key="1">
    <source>
        <dbReference type="Pfam" id="PF13280"/>
    </source>
</evidence>
<protein>
    <submittedName>
        <fullName evidence="4">WYL domain-containing protein</fullName>
    </submittedName>
</protein>
<dbReference type="EMBL" id="FOJU01000002">
    <property type="protein sequence ID" value="SFA88922.1"/>
    <property type="molecule type" value="Genomic_DNA"/>
</dbReference>
<dbReference type="AlphaFoldDB" id="A0A1I0WJI9"/>
<evidence type="ECO:0000313" key="5">
    <source>
        <dbReference type="Proteomes" id="UP000198796"/>
    </source>
</evidence>
<dbReference type="InterPro" id="IPR059019">
    <property type="entry name" value="WHD_CapW"/>
</dbReference>
<keyword evidence="5" id="KW-1185">Reference proteome</keyword>
<dbReference type="Pfam" id="PF26109">
    <property type="entry name" value="WHD_BrxR"/>
    <property type="match status" value="1"/>
</dbReference>
<feature type="domain" description="DNA-binding transcriptional repressor CapW C-terminal dimerisation" evidence="2">
    <location>
        <begin position="224"/>
        <end position="280"/>
    </location>
</feature>
<reference evidence="4 5" key="1">
    <citation type="submission" date="2016-10" db="EMBL/GenBank/DDBJ databases">
        <authorList>
            <person name="de Groot N.N."/>
        </authorList>
    </citation>
    <scope>NUCLEOTIDE SEQUENCE [LARGE SCALE GENOMIC DNA]</scope>
    <source>
        <strain evidence="4 5">DSM 29316</strain>
    </source>
</reference>
<evidence type="ECO:0000313" key="4">
    <source>
        <dbReference type="EMBL" id="SFA88922.1"/>
    </source>
</evidence>
<dbReference type="PANTHER" id="PTHR34580">
    <property type="match status" value="1"/>
</dbReference>
<sequence length="306" mass="35950">MIVNMLFFAGEDRSAMKHEIIKPSQRKRYEFIEFQLMWGGTIGRKLLKDKFEISLQQATLDLTSYLDLAPKNMSYDPRQRTYVARTSFRPVFIKGEAKEYLHHLEMLHYGYRDADEIWPASIPAFDAVAASSRNTDPKTLKAVLRAIRDRHCLEVMYVSLSSESERPRCLYPHAIASDGHRWHMRAYDEDNDRHSDFVLSRVETIKAKEDSARDLPEDKEWSTIVDIRLRPDPSLGERQRRRLEIEYNMKGGELEINVRQAMVFYYLRFYGFNPHETQDGMIRNVSSFSLNIVNLKEIEECIGRRS</sequence>
<dbReference type="InterPro" id="IPR051534">
    <property type="entry name" value="CBASS_pafABC_assoc_protein"/>
</dbReference>
<dbReference type="Pfam" id="PF26107">
    <property type="entry name" value="BrxR_CTD"/>
    <property type="match status" value="1"/>
</dbReference>
<proteinExistence type="predicted"/>
<evidence type="ECO:0000259" key="2">
    <source>
        <dbReference type="Pfam" id="PF26107"/>
    </source>
</evidence>
<dbReference type="PIRSF" id="PIRSF015558">
    <property type="entry name" value="Txn_reg_DeoR_prd"/>
    <property type="match status" value="1"/>
</dbReference>
<feature type="domain" description="DNA-binding transcriptional repressor CapW winged helix-turn-helix" evidence="3">
    <location>
        <begin position="25"/>
        <end position="105"/>
    </location>
</feature>
<accession>A0A1I0WJI9</accession>
<organism evidence="4 5">
    <name type="scientific">Poseidonocella pacifica</name>
    <dbReference type="NCBI Taxonomy" id="871651"/>
    <lineage>
        <taxon>Bacteria</taxon>
        <taxon>Pseudomonadati</taxon>
        <taxon>Pseudomonadota</taxon>
        <taxon>Alphaproteobacteria</taxon>
        <taxon>Rhodobacterales</taxon>
        <taxon>Roseobacteraceae</taxon>
        <taxon>Poseidonocella</taxon>
    </lineage>
</organism>
<dbReference type="Proteomes" id="UP000198796">
    <property type="component" value="Unassembled WGS sequence"/>
</dbReference>